<sequence length="180" mass="20479">MKKLMIILIFVGSAFLLSACGNEEEEFTVLFFTEELNEKIDEEEIEKQILEQMPEIDEENFSLVFHVSMLEKLFMEIAAHQGDLLIVDEHLLDAAANPDGIHQLDDIAPISIKGSMEEPYLQKNPETGEEELYVLPINNDTTVIQELGLELEHQVGGFIPVYADNEELSKKVLEFLVKQD</sequence>
<evidence type="ECO:0000256" key="1">
    <source>
        <dbReference type="SAM" id="SignalP"/>
    </source>
</evidence>
<keyword evidence="3" id="KW-1185">Reference proteome</keyword>
<protein>
    <recommendedName>
        <fullName evidence="4">Lipoprotein YteS</fullName>
    </recommendedName>
</protein>
<dbReference type="EMBL" id="PDOE01000005">
    <property type="protein sequence ID" value="RKL66881.1"/>
    <property type="molecule type" value="Genomic_DNA"/>
</dbReference>
<dbReference type="OrthoDB" id="2943141at2"/>
<feature type="chain" id="PRO_5038992059" description="Lipoprotein YteS" evidence="1">
    <location>
        <begin position="20"/>
        <end position="180"/>
    </location>
</feature>
<dbReference type="AlphaFoldDB" id="A0A3A9K911"/>
<dbReference type="PROSITE" id="PS51257">
    <property type="entry name" value="PROKAR_LIPOPROTEIN"/>
    <property type="match status" value="1"/>
</dbReference>
<name>A0A3A9K911_9BACI</name>
<evidence type="ECO:0000313" key="3">
    <source>
        <dbReference type="Proteomes" id="UP000281498"/>
    </source>
</evidence>
<dbReference type="Proteomes" id="UP000281498">
    <property type="component" value="Unassembled WGS sequence"/>
</dbReference>
<proteinExistence type="predicted"/>
<feature type="signal peptide" evidence="1">
    <location>
        <begin position="1"/>
        <end position="19"/>
    </location>
</feature>
<evidence type="ECO:0008006" key="4">
    <source>
        <dbReference type="Google" id="ProtNLM"/>
    </source>
</evidence>
<gene>
    <name evidence="2" type="ORF">CR203_13715</name>
</gene>
<accession>A0A3A9K911</accession>
<comment type="caution">
    <text evidence="2">The sequence shown here is derived from an EMBL/GenBank/DDBJ whole genome shotgun (WGS) entry which is preliminary data.</text>
</comment>
<evidence type="ECO:0000313" key="2">
    <source>
        <dbReference type="EMBL" id="RKL66881.1"/>
    </source>
</evidence>
<keyword evidence="1" id="KW-0732">Signal</keyword>
<dbReference type="RefSeq" id="WP_110934700.1">
    <property type="nucleotide sequence ID" value="NZ_KZ614146.1"/>
</dbReference>
<organism evidence="2 3">
    <name type="scientific">Salipaludibacillus neizhouensis</name>
    <dbReference type="NCBI Taxonomy" id="885475"/>
    <lineage>
        <taxon>Bacteria</taxon>
        <taxon>Bacillati</taxon>
        <taxon>Bacillota</taxon>
        <taxon>Bacilli</taxon>
        <taxon>Bacillales</taxon>
        <taxon>Bacillaceae</taxon>
    </lineage>
</organism>
<reference evidence="2 3" key="1">
    <citation type="submission" date="2017-10" db="EMBL/GenBank/DDBJ databases">
        <title>Bacillus sp. nov., a halophilic bacterium isolated from a Keqin Lake.</title>
        <authorList>
            <person name="Wang H."/>
        </authorList>
    </citation>
    <scope>NUCLEOTIDE SEQUENCE [LARGE SCALE GENOMIC DNA]</scope>
    <source>
        <strain evidence="2 3">KCTC 13187</strain>
    </source>
</reference>